<dbReference type="RefSeq" id="WP_141422557.1">
    <property type="nucleotide sequence ID" value="NZ_VIAR01000014.1"/>
</dbReference>
<evidence type="ECO:0000259" key="2">
    <source>
        <dbReference type="Pfam" id="PF19572"/>
    </source>
</evidence>
<comment type="caution">
    <text evidence="3">The sequence shown here is derived from an EMBL/GenBank/DDBJ whole genome shotgun (WGS) entry which is preliminary data.</text>
</comment>
<reference evidence="3 4" key="1">
    <citation type="submission" date="2019-06" db="EMBL/GenBank/DDBJ databases">
        <title>Flavibacter putida gen. nov., sp. nov., a novel marine bacterium of the family Flavobacteriaceae isolated from coastal seawater.</title>
        <authorList>
            <person name="Feng X."/>
        </authorList>
    </citation>
    <scope>NUCLEOTIDE SEQUENCE [LARGE SCALE GENOMIC DNA]</scope>
    <source>
        <strain evidence="3 4">PLHSN227</strain>
    </source>
</reference>
<keyword evidence="4" id="KW-1185">Reference proteome</keyword>
<dbReference type="Gene3D" id="2.40.160.60">
    <property type="entry name" value="Outer membrane protein transport protein (OMPP1/FadL/TodX)"/>
    <property type="match status" value="1"/>
</dbReference>
<keyword evidence="1" id="KW-0732">Signal</keyword>
<proteinExistence type="predicted"/>
<dbReference type="AlphaFoldDB" id="A0A507ZKW1"/>
<dbReference type="EMBL" id="VIAR01000014">
    <property type="protein sequence ID" value="TQD34352.1"/>
    <property type="molecule type" value="Genomic_DNA"/>
</dbReference>
<dbReference type="Pfam" id="PF19572">
    <property type="entry name" value="PorV"/>
    <property type="match status" value="1"/>
</dbReference>
<feature type="chain" id="PRO_5021473615" evidence="1">
    <location>
        <begin position="22"/>
        <end position="387"/>
    </location>
</feature>
<dbReference type="InterPro" id="IPR045741">
    <property type="entry name" value="PorV"/>
</dbReference>
<organism evidence="3 4">
    <name type="scientific">Haloflavibacter putidus</name>
    <dbReference type="NCBI Taxonomy" id="2576776"/>
    <lineage>
        <taxon>Bacteria</taxon>
        <taxon>Pseudomonadati</taxon>
        <taxon>Bacteroidota</taxon>
        <taxon>Flavobacteriia</taxon>
        <taxon>Flavobacteriales</taxon>
        <taxon>Flavobacteriaceae</taxon>
        <taxon>Haloflavibacter</taxon>
    </lineage>
</organism>
<dbReference type="NCBIfam" id="NF033709">
    <property type="entry name" value="PorV_fam"/>
    <property type="match status" value="1"/>
</dbReference>
<gene>
    <name evidence="3" type="primary">porV</name>
    <name evidence="3" type="ORF">FKR84_11985</name>
</gene>
<dbReference type="OrthoDB" id="9758448at2"/>
<name>A0A507ZKW1_9FLAO</name>
<evidence type="ECO:0000256" key="1">
    <source>
        <dbReference type="SAM" id="SignalP"/>
    </source>
</evidence>
<feature type="domain" description="Type IX secretion system protein PorV" evidence="2">
    <location>
        <begin position="28"/>
        <end position="265"/>
    </location>
</feature>
<dbReference type="Proteomes" id="UP000317169">
    <property type="component" value="Unassembled WGS sequence"/>
</dbReference>
<dbReference type="NCBIfam" id="NF033710">
    <property type="entry name" value="T9SS_OM_PorV"/>
    <property type="match status" value="1"/>
</dbReference>
<evidence type="ECO:0000313" key="3">
    <source>
        <dbReference type="EMBL" id="TQD34352.1"/>
    </source>
</evidence>
<dbReference type="InterPro" id="IPR047799">
    <property type="entry name" value="T9SS_OM_PorV"/>
</dbReference>
<sequence>MRKITFLLLTAILFISNKTKAQDEITIKDRTITTAVPFLLISGDARASGMADQGVATPVDAYSQQWNPAKYVFSEKQQGVGISYVPYLRELANDINVGQVNYFNRINERSAFAASLRYFNLGEIEARDTPDQEALLLKPNQLSFDLTYALRLSEQFSMAVTGRYIRSDLQLQTSNEDASAANSFGVDVSAFYQSEEIAYSDFNGRWRGGINISNIGPKIKYDDAGQESFIPTNFKAGAGFDFILDAANTVGVYGEINKLLVPTPSDSNDDGRIDREDDWYNESPFGAIFSSWGDAPDGFSEELKEITWALGAEYRYEDSFAFRLGYFNESDVKGFRKFLSLGAGFKYSVINIDASYLFSTAKKTTNPLEGSLRFSLSFNFGEEYTEY</sequence>
<feature type="signal peptide" evidence="1">
    <location>
        <begin position="1"/>
        <end position="21"/>
    </location>
</feature>
<evidence type="ECO:0000313" key="4">
    <source>
        <dbReference type="Proteomes" id="UP000317169"/>
    </source>
</evidence>
<accession>A0A507ZKW1</accession>
<protein>
    <submittedName>
        <fullName evidence="3">Type IX secretion system outer membrane channel protein PorV</fullName>
    </submittedName>
</protein>